<evidence type="ECO:0000256" key="1">
    <source>
        <dbReference type="SAM" id="MobiDB-lite"/>
    </source>
</evidence>
<gene>
    <name evidence="2" type="ORF">BCR44DRAFT_1495130</name>
</gene>
<protein>
    <submittedName>
        <fullName evidence="2">Uncharacterized protein</fullName>
    </submittedName>
</protein>
<comment type="caution">
    <text evidence="2">The sequence shown here is derived from an EMBL/GenBank/DDBJ whole genome shotgun (WGS) entry which is preliminary data.</text>
</comment>
<dbReference type="AlphaFoldDB" id="A0A1Y2I4B3"/>
<proteinExistence type="predicted"/>
<keyword evidence="3" id="KW-1185">Reference proteome</keyword>
<feature type="compositionally biased region" description="Acidic residues" evidence="1">
    <location>
        <begin position="44"/>
        <end position="56"/>
    </location>
</feature>
<dbReference type="EMBL" id="MCFL01000001">
    <property type="protein sequence ID" value="ORZ41696.1"/>
    <property type="molecule type" value="Genomic_DNA"/>
</dbReference>
<organism evidence="2 3">
    <name type="scientific">Catenaria anguillulae PL171</name>
    <dbReference type="NCBI Taxonomy" id="765915"/>
    <lineage>
        <taxon>Eukaryota</taxon>
        <taxon>Fungi</taxon>
        <taxon>Fungi incertae sedis</taxon>
        <taxon>Blastocladiomycota</taxon>
        <taxon>Blastocladiomycetes</taxon>
        <taxon>Blastocladiales</taxon>
        <taxon>Catenariaceae</taxon>
        <taxon>Catenaria</taxon>
    </lineage>
</organism>
<evidence type="ECO:0000313" key="3">
    <source>
        <dbReference type="Proteomes" id="UP000193411"/>
    </source>
</evidence>
<dbReference type="Proteomes" id="UP000193411">
    <property type="component" value="Unassembled WGS sequence"/>
</dbReference>
<reference evidence="2 3" key="1">
    <citation type="submission" date="2016-07" db="EMBL/GenBank/DDBJ databases">
        <title>Pervasive Adenine N6-methylation of Active Genes in Fungi.</title>
        <authorList>
            <consortium name="DOE Joint Genome Institute"/>
            <person name="Mondo S.J."/>
            <person name="Dannebaum R.O."/>
            <person name="Kuo R.C."/>
            <person name="Labutti K."/>
            <person name="Haridas S."/>
            <person name="Kuo A."/>
            <person name="Salamov A."/>
            <person name="Ahrendt S.R."/>
            <person name="Lipzen A."/>
            <person name="Sullivan W."/>
            <person name="Andreopoulos W.B."/>
            <person name="Clum A."/>
            <person name="Lindquist E."/>
            <person name="Daum C."/>
            <person name="Ramamoorthy G.K."/>
            <person name="Gryganskyi A."/>
            <person name="Culley D."/>
            <person name="Magnuson J.K."/>
            <person name="James T.Y."/>
            <person name="O'Malley M.A."/>
            <person name="Stajich J.E."/>
            <person name="Spatafora J.W."/>
            <person name="Visel A."/>
            <person name="Grigoriev I.V."/>
        </authorList>
    </citation>
    <scope>NUCLEOTIDE SEQUENCE [LARGE SCALE GENOMIC DNA]</scope>
    <source>
        <strain evidence="2 3">PL171</strain>
    </source>
</reference>
<sequence>MLRDARGTTPGDAKGLTAMTTNPAGRGFDHGTGADQPDFKYSDNEDDGSDSDAIEDAAAGDDPAVIPETLTNHLVFPQNPNGNLPLLRHILNHWVPNTQSPWISVSYSLRFGVYYKCMADIMYEPHGTLTNEMRRALRFVRKFQERFARGELVVVRATRIVIPEQVLVRSMAWFEAILQTAAENGATVRFRLIVAGPYAGLPGWFSMIENPVQAWQDEVLDAVNQVEINDE</sequence>
<name>A0A1Y2I4B3_9FUNG</name>
<accession>A0A1Y2I4B3</accession>
<evidence type="ECO:0000313" key="2">
    <source>
        <dbReference type="EMBL" id="ORZ41696.1"/>
    </source>
</evidence>
<feature type="region of interest" description="Disordered" evidence="1">
    <location>
        <begin position="1"/>
        <end position="56"/>
    </location>
</feature>